<feature type="region of interest" description="Disordered" evidence="1">
    <location>
        <begin position="151"/>
        <end position="217"/>
    </location>
</feature>
<organism evidence="3 4">
    <name type="scientific">Lacibacter sediminis</name>
    <dbReference type="NCBI Taxonomy" id="2760713"/>
    <lineage>
        <taxon>Bacteria</taxon>
        <taxon>Pseudomonadati</taxon>
        <taxon>Bacteroidota</taxon>
        <taxon>Chitinophagia</taxon>
        <taxon>Chitinophagales</taxon>
        <taxon>Chitinophagaceae</taxon>
        <taxon>Lacibacter</taxon>
    </lineage>
</organism>
<feature type="chain" id="PRO_5029017428" evidence="2">
    <location>
        <begin position="19"/>
        <end position="347"/>
    </location>
</feature>
<dbReference type="AlphaFoldDB" id="A0A7G5XC45"/>
<sequence length="347" mass="38736">MKKILLLAFLFCSANLFAQKYSGQWSGSFDAKGEPGGSRTEYFLELEVNGTKVEGTSTTYFIIEGKRFYTICAIEGNLDPRSKTITAKEVKRVKANTPQWFKDCFQVHTLTYFKKGDTEELEGNWKGARDEDKCGMGTTVLSRKQLVKNIITTPPAQNNNTVRTNPKPAPAQQKPTTKPTTPPKEKPEVVKTQPKKETPVTTGPAITKVDNQTETKTNAEVKANIPAPKLPNGLEKRESKVFETIPIEEEEITVNLYDNAEIDGDIITVLFNGEVVVSQKTLSDKPIVVKLKAIRGRDNTLTMYAENQGRIPPNTAIMRVQNGEQYHKVFLSADDKKNGSVVFRFKS</sequence>
<evidence type="ECO:0000256" key="2">
    <source>
        <dbReference type="SAM" id="SignalP"/>
    </source>
</evidence>
<dbReference type="EMBL" id="CP060007">
    <property type="protein sequence ID" value="QNA43048.1"/>
    <property type="molecule type" value="Genomic_DNA"/>
</dbReference>
<evidence type="ECO:0000313" key="3">
    <source>
        <dbReference type="EMBL" id="QNA43048.1"/>
    </source>
</evidence>
<name>A0A7G5XC45_9BACT</name>
<evidence type="ECO:0000256" key="1">
    <source>
        <dbReference type="SAM" id="MobiDB-lite"/>
    </source>
</evidence>
<gene>
    <name evidence="3" type="ORF">H4075_13240</name>
</gene>
<feature type="compositionally biased region" description="Low complexity" evidence="1">
    <location>
        <begin position="170"/>
        <end position="179"/>
    </location>
</feature>
<dbReference type="KEGG" id="lacs:H4075_13240"/>
<protein>
    <submittedName>
        <fullName evidence="3">Uncharacterized protein</fullName>
    </submittedName>
</protein>
<evidence type="ECO:0000313" key="4">
    <source>
        <dbReference type="Proteomes" id="UP000515344"/>
    </source>
</evidence>
<dbReference type="RefSeq" id="WP_182801313.1">
    <property type="nucleotide sequence ID" value="NZ_CP060007.1"/>
</dbReference>
<feature type="signal peptide" evidence="2">
    <location>
        <begin position="1"/>
        <end position="18"/>
    </location>
</feature>
<reference evidence="4" key="1">
    <citation type="submission" date="2020-08" db="EMBL/GenBank/DDBJ databases">
        <title>Lacibacter sp. S13-6-6 genome sequencing.</title>
        <authorList>
            <person name="Jin L."/>
        </authorList>
    </citation>
    <scope>NUCLEOTIDE SEQUENCE [LARGE SCALE GENOMIC DNA]</scope>
    <source>
        <strain evidence="4">S13-6-6</strain>
    </source>
</reference>
<dbReference type="Proteomes" id="UP000515344">
    <property type="component" value="Chromosome"/>
</dbReference>
<feature type="compositionally biased region" description="Polar residues" evidence="1">
    <location>
        <begin position="151"/>
        <end position="164"/>
    </location>
</feature>
<keyword evidence="2" id="KW-0732">Signal</keyword>
<feature type="compositionally biased region" description="Basic and acidic residues" evidence="1">
    <location>
        <begin position="183"/>
        <end position="198"/>
    </location>
</feature>
<keyword evidence="4" id="KW-1185">Reference proteome</keyword>
<accession>A0A7G5XC45</accession>
<proteinExistence type="predicted"/>